<dbReference type="Pfam" id="PF05175">
    <property type="entry name" value="MTS"/>
    <property type="match status" value="1"/>
</dbReference>
<feature type="domain" description="Methyltransferase small" evidence="5">
    <location>
        <begin position="144"/>
        <end position="226"/>
    </location>
</feature>
<evidence type="ECO:0000256" key="4">
    <source>
        <dbReference type="HAMAP-Rule" id="MF_02125"/>
    </source>
</evidence>
<dbReference type="GO" id="GO:0003676">
    <property type="term" value="F:nucleic acid binding"/>
    <property type="evidence" value="ECO:0007669"/>
    <property type="project" value="InterPro"/>
</dbReference>
<dbReference type="InterPro" id="IPR002052">
    <property type="entry name" value="DNA_methylase_N6_adenine_CS"/>
</dbReference>
<dbReference type="GO" id="GO:0036009">
    <property type="term" value="F:protein-glutamine N-methyltransferase activity"/>
    <property type="evidence" value="ECO:0007669"/>
    <property type="project" value="UniProtKB-UniRule"/>
</dbReference>
<comment type="similarity">
    <text evidence="4">Belongs to the protein N5-glutamine methyltransferase family. PrmB subfamily.</text>
</comment>
<dbReference type="GO" id="GO:0005829">
    <property type="term" value="C:cytosol"/>
    <property type="evidence" value="ECO:0007669"/>
    <property type="project" value="TreeGrafter"/>
</dbReference>
<keyword evidence="7" id="KW-1185">Reference proteome</keyword>
<evidence type="ECO:0000256" key="3">
    <source>
        <dbReference type="ARBA" id="ARBA00022691"/>
    </source>
</evidence>
<dbReference type="CDD" id="cd02440">
    <property type="entry name" value="AdoMet_MTases"/>
    <property type="match status" value="1"/>
</dbReference>
<dbReference type="PANTHER" id="PTHR47806">
    <property type="entry name" value="50S RIBOSOMAL PROTEIN L3 GLUTAMINE METHYLTRANSFERASE"/>
    <property type="match status" value="1"/>
</dbReference>
<gene>
    <name evidence="4 6" type="primary">prmB</name>
    <name evidence="6" type="ORF">H9L17_03475</name>
</gene>
<dbReference type="EC" id="2.1.1.298" evidence="4"/>
<dbReference type="Gene3D" id="3.40.50.150">
    <property type="entry name" value="Vaccinia Virus protein VP39"/>
    <property type="match status" value="1"/>
</dbReference>
<keyword evidence="1 4" id="KW-0489">Methyltransferase</keyword>
<dbReference type="KEGG" id="tbv:H9L17_03475"/>
<protein>
    <recommendedName>
        <fullName evidence="4">Ribosomal protein uL3 glutamine methyltransferase</fullName>
        <shortName evidence="4">uL3 MTase</shortName>
        <ecNumber evidence="4">2.1.1.298</ecNumber>
    </recommendedName>
    <alternativeName>
        <fullName evidence="4">N5-glutamine methyltransferase PrmB</fullName>
    </alternativeName>
</protein>
<dbReference type="NCBIfam" id="TIGR03533">
    <property type="entry name" value="L3_gln_methyl"/>
    <property type="match status" value="1"/>
</dbReference>
<evidence type="ECO:0000256" key="2">
    <source>
        <dbReference type="ARBA" id="ARBA00022679"/>
    </source>
</evidence>
<evidence type="ECO:0000259" key="5">
    <source>
        <dbReference type="Pfam" id="PF05175"/>
    </source>
</evidence>
<dbReference type="PROSITE" id="PS00092">
    <property type="entry name" value="N6_MTASE"/>
    <property type="match status" value="1"/>
</dbReference>
<dbReference type="Gene3D" id="1.10.8.10">
    <property type="entry name" value="DNA helicase RuvA subunit, C-terminal domain"/>
    <property type="match status" value="1"/>
</dbReference>
<keyword evidence="6" id="KW-0687">Ribonucleoprotein</keyword>
<dbReference type="Proteomes" id="UP000515977">
    <property type="component" value="Chromosome"/>
</dbReference>
<comment type="catalytic activity">
    <reaction evidence="4">
        <text>L-glutaminyl-[ribosomal protein uL3] + S-adenosyl-L-methionine = N(5)-methyl-L-glutaminyl-[ribosomal protein uL3] + S-adenosyl-L-homocysteine + H(+)</text>
        <dbReference type="Rhea" id="RHEA:45020"/>
        <dbReference type="Rhea" id="RHEA-COMP:11063"/>
        <dbReference type="Rhea" id="RHEA-COMP:11064"/>
        <dbReference type="ChEBI" id="CHEBI:15378"/>
        <dbReference type="ChEBI" id="CHEBI:30011"/>
        <dbReference type="ChEBI" id="CHEBI:57856"/>
        <dbReference type="ChEBI" id="CHEBI:59789"/>
        <dbReference type="ChEBI" id="CHEBI:61891"/>
        <dbReference type="EC" id="2.1.1.298"/>
    </reaction>
</comment>
<dbReference type="NCBIfam" id="TIGR00536">
    <property type="entry name" value="hemK_fam"/>
    <property type="match status" value="1"/>
</dbReference>
<proteinExistence type="inferred from homology"/>
<keyword evidence="6" id="KW-0689">Ribosomal protein</keyword>
<evidence type="ECO:0000256" key="1">
    <source>
        <dbReference type="ARBA" id="ARBA00022603"/>
    </source>
</evidence>
<dbReference type="EMBL" id="CP060711">
    <property type="protein sequence ID" value="QNN47224.1"/>
    <property type="molecule type" value="Genomic_DNA"/>
</dbReference>
<dbReference type="HAMAP" id="MF_02125">
    <property type="entry name" value="L3_methyltr_PrmB"/>
    <property type="match status" value="1"/>
</dbReference>
<keyword evidence="3 4" id="KW-0949">S-adenosyl-L-methionine</keyword>
<dbReference type="GO" id="GO:0032259">
    <property type="term" value="P:methylation"/>
    <property type="evidence" value="ECO:0007669"/>
    <property type="project" value="UniProtKB-KW"/>
</dbReference>
<accession>A0A7G9QV49</accession>
<sequence>MIPGRRRYTSRPCPRVAAMSQELQTIIDLIRYGASRFNAAGLTFGHSFDNALDEATQLTLHALHLPHDLPPAYGNARVTEAEKEDVLGLFLRRIEERIPACYLTGEAWFAGLSFKSDTRALVPRSPIAELIEAGFQPWLGGREVRRALDLCTGSGCIAIAMAHYNPDWHVDGVDISDDALALSRENEKRLHVENVRFVKSDLFSGLTGERYDLIVTNPPYVTNDETDALPREYAHEPELGLRAGDDGLDLALKILRDAPLHLTEDGLLICEVGESERALVELLPELPLAWVEFKVGQMGIFVAECADLIEHNARIAQLTDARGAGRGAGDSLF</sequence>
<dbReference type="AlphaFoldDB" id="A0A7G9QV49"/>
<dbReference type="InterPro" id="IPR004556">
    <property type="entry name" value="HemK-like"/>
</dbReference>
<organism evidence="6 7">
    <name type="scientific">Thermomonas brevis</name>
    <dbReference type="NCBI Taxonomy" id="215691"/>
    <lineage>
        <taxon>Bacteria</taxon>
        <taxon>Pseudomonadati</taxon>
        <taxon>Pseudomonadota</taxon>
        <taxon>Gammaproteobacteria</taxon>
        <taxon>Lysobacterales</taxon>
        <taxon>Lysobacteraceae</taxon>
        <taxon>Thermomonas</taxon>
    </lineage>
</organism>
<dbReference type="PIRSF" id="PIRSF037167">
    <property type="entry name" value="Mtase_YfcB_prd"/>
    <property type="match status" value="1"/>
</dbReference>
<dbReference type="SUPFAM" id="SSF53335">
    <property type="entry name" value="S-adenosyl-L-methionine-dependent methyltransferases"/>
    <property type="match status" value="1"/>
</dbReference>
<dbReference type="InterPro" id="IPR017127">
    <property type="entry name" value="Ribosome_uL3_MTase"/>
</dbReference>
<dbReference type="GO" id="GO:0005840">
    <property type="term" value="C:ribosome"/>
    <property type="evidence" value="ECO:0007669"/>
    <property type="project" value="UniProtKB-KW"/>
</dbReference>
<dbReference type="PANTHER" id="PTHR47806:SF1">
    <property type="entry name" value="RIBOSOMAL PROTEIN UL3 GLUTAMINE METHYLTRANSFERASE"/>
    <property type="match status" value="1"/>
</dbReference>
<evidence type="ECO:0000313" key="6">
    <source>
        <dbReference type="EMBL" id="QNN47224.1"/>
    </source>
</evidence>
<reference evidence="6 7" key="1">
    <citation type="submission" date="2020-08" db="EMBL/GenBank/DDBJ databases">
        <title>Genome sequence of Thermomonas brevis KACC 16975T.</title>
        <authorList>
            <person name="Hyun D.-W."/>
            <person name="Bae J.-W."/>
        </authorList>
    </citation>
    <scope>NUCLEOTIDE SEQUENCE [LARGE SCALE GENOMIC DNA]</scope>
    <source>
        <strain evidence="6 7">KACC 16975</strain>
    </source>
</reference>
<dbReference type="InterPro" id="IPR007848">
    <property type="entry name" value="Small_mtfrase_dom"/>
</dbReference>
<dbReference type="InterPro" id="IPR029063">
    <property type="entry name" value="SAM-dependent_MTases_sf"/>
</dbReference>
<name>A0A7G9QV49_9GAMM</name>
<keyword evidence="2 4" id="KW-0808">Transferase</keyword>
<evidence type="ECO:0000313" key="7">
    <source>
        <dbReference type="Proteomes" id="UP000515977"/>
    </source>
</evidence>
<comment type="function">
    <text evidence="4">Methylates ribosomal protein uL3 on a specific glutamine residue.</text>
</comment>